<dbReference type="PIRSF" id="PIRSF018249">
    <property type="entry name" value="MyrA_prd"/>
    <property type="match status" value="1"/>
</dbReference>
<feature type="binding site" evidence="1">
    <location>
        <position position="27"/>
    </location>
    <ligand>
        <name>S-adenosyl-L-methionine</name>
        <dbReference type="ChEBI" id="CHEBI:59789"/>
    </ligand>
</feature>
<keyword evidence="3" id="KW-0808">Transferase</keyword>
<dbReference type="InterPro" id="IPR041698">
    <property type="entry name" value="Methyltransf_25"/>
</dbReference>
<dbReference type="Proteomes" id="UP000323166">
    <property type="component" value="Unassembled WGS sequence"/>
</dbReference>
<organism evidence="3 4">
    <name type="scientific">Desulfallas thermosapovorans DSM 6562</name>
    <dbReference type="NCBI Taxonomy" id="1121431"/>
    <lineage>
        <taxon>Bacteria</taxon>
        <taxon>Bacillati</taxon>
        <taxon>Bacillota</taxon>
        <taxon>Clostridia</taxon>
        <taxon>Eubacteriales</taxon>
        <taxon>Desulfallaceae</taxon>
        <taxon>Desulfallas</taxon>
    </lineage>
</organism>
<feature type="binding site" evidence="1">
    <location>
        <position position="150"/>
    </location>
    <ligand>
        <name>S-adenosyl-L-methionine</name>
        <dbReference type="ChEBI" id="CHEBI:59789"/>
    </ligand>
</feature>
<evidence type="ECO:0000259" key="2">
    <source>
        <dbReference type="Pfam" id="PF13649"/>
    </source>
</evidence>
<comment type="caution">
    <text evidence="3">The sequence shown here is derived from an EMBL/GenBank/DDBJ whole genome shotgun (WGS) entry which is preliminary data.</text>
</comment>
<dbReference type="InterPro" id="IPR016718">
    <property type="entry name" value="rRNA_m1G-MeTrfase_A_prd"/>
</dbReference>
<accession>A0A5S4ZXZ1</accession>
<dbReference type="Pfam" id="PF13649">
    <property type="entry name" value="Methyltransf_25"/>
    <property type="match status" value="1"/>
</dbReference>
<protein>
    <submittedName>
        <fullName evidence="3">23S rRNA m(1)G-748 methyltransferase</fullName>
    </submittedName>
</protein>
<dbReference type="AlphaFoldDB" id="A0A5S4ZXZ1"/>
<reference evidence="3 4" key="1">
    <citation type="submission" date="2019-07" db="EMBL/GenBank/DDBJ databases">
        <title>Genomic Encyclopedia of Type Strains, Phase I: the one thousand microbial genomes (KMG-I) project.</title>
        <authorList>
            <person name="Kyrpides N."/>
        </authorList>
    </citation>
    <scope>NUCLEOTIDE SEQUENCE [LARGE SCALE GENOMIC DNA]</scope>
    <source>
        <strain evidence="3 4">DSM 6562</strain>
    </source>
</reference>
<proteinExistence type="predicted"/>
<evidence type="ECO:0000256" key="1">
    <source>
        <dbReference type="PIRSR" id="PIRSR018249-2"/>
    </source>
</evidence>
<feature type="binding site" evidence="1">
    <location>
        <begin position="58"/>
        <end position="59"/>
    </location>
    <ligand>
        <name>S-adenosyl-L-methionine</name>
        <dbReference type="ChEBI" id="CHEBI:59789"/>
    </ligand>
</feature>
<name>A0A5S4ZXZ1_9FIRM</name>
<dbReference type="SUPFAM" id="SSF53335">
    <property type="entry name" value="S-adenosyl-L-methionine-dependent methyltransferases"/>
    <property type="match status" value="1"/>
</dbReference>
<sequence>MLTHPQHTKYDKMMFKSRRIVSKSGFFAPLDEKIIEIIMDNSETAGALLTVLDAGCGEGSRLAGLQEKITRRFQRDFLGVGLDISKDGIIIASKDYKNNIWCVGDLARAPFADRKFNIILNILSPANYMEFRRMITDDSIIIKVIPERCHLQELRAVFYQHTDKQNYSNDDTLELFKTNFKLKEIKRVHYKYALEHTGIEPLIRMTPLSWGTTEERLQKAREMNLREVTVDLIILVGGN</sequence>
<dbReference type="InterPro" id="IPR029063">
    <property type="entry name" value="SAM-dependent_MTases_sf"/>
</dbReference>
<evidence type="ECO:0000313" key="3">
    <source>
        <dbReference type="EMBL" id="TYO97951.1"/>
    </source>
</evidence>
<dbReference type="GO" id="GO:0032259">
    <property type="term" value="P:methylation"/>
    <property type="evidence" value="ECO:0007669"/>
    <property type="project" value="UniProtKB-KW"/>
</dbReference>
<keyword evidence="4" id="KW-1185">Reference proteome</keyword>
<dbReference type="GO" id="GO:0008168">
    <property type="term" value="F:methyltransferase activity"/>
    <property type="evidence" value="ECO:0007669"/>
    <property type="project" value="UniProtKB-KW"/>
</dbReference>
<feature type="domain" description="Methyltransferase" evidence="2">
    <location>
        <begin position="51"/>
        <end position="128"/>
    </location>
</feature>
<evidence type="ECO:0000313" key="4">
    <source>
        <dbReference type="Proteomes" id="UP000323166"/>
    </source>
</evidence>
<gene>
    <name evidence="3" type="ORF">LX24_00235</name>
</gene>
<dbReference type="EMBL" id="VNHM01000001">
    <property type="protein sequence ID" value="TYO97951.1"/>
    <property type="molecule type" value="Genomic_DNA"/>
</dbReference>
<dbReference type="Gene3D" id="3.40.50.150">
    <property type="entry name" value="Vaccinia Virus protein VP39"/>
    <property type="match status" value="1"/>
</dbReference>
<keyword evidence="3" id="KW-0489">Methyltransferase</keyword>
<keyword evidence="1" id="KW-0949">S-adenosyl-L-methionine</keyword>